<gene>
    <name evidence="7" type="ORF">FRY74_07760</name>
</gene>
<organism evidence="7 8">
    <name type="scientific">Vicingus serpentipes</name>
    <dbReference type="NCBI Taxonomy" id="1926625"/>
    <lineage>
        <taxon>Bacteria</taxon>
        <taxon>Pseudomonadati</taxon>
        <taxon>Bacteroidota</taxon>
        <taxon>Flavobacteriia</taxon>
        <taxon>Flavobacteriales</taxon>
        <taxon>Vicingaceae</taxon>
        <taxon>Vicingus</taxon>
    </lineage>
</organism>
<dbReference type="Gene3D" id="2.40.30.170">
    <property type="match status" value="1"/>
</dbReference>
<dbReference type="EMBL" id="VOOS01000003">
    <property type="protein sequence ID" value="TXB65308.1"/>
    <property type="molecule type" value="Genomic_DNA"/>
</dbReference>
<feature type="domain" description="YknX-like beta-barrel" evidence="6">
    <location>
        <begin position="260"/>
        <end position="332"/>
    </location>
</feature>
<protein>
    <submittedName>
        <fullName evidence="7">HlyD family efflux transporter periplasmic adaptor subunit</fullName>
    </submittedName>
</protein>
<feature type="coiled-coil region" evidence="3">
    <location>
        <begin position="192"/>
        <end position="219"/>
    </location>
</feature>
<comment type="caution">
    <text evidence="7">The sequence shown here is derived from an EMBL/GenBank/DDBJ whole genome shotgun (WGS) entry which is preliminary data.</text>
</comment>
<dbReference type="Pfam" id="PF25975">
    <property type="entry name" value="CzcB_C"/>
    <property type="match status" value="1"/>
</dbReference>
<dbReference type="PANTHER" id="PTHR32347:SF23">
    <property type="entry name" value="BLL5650 PROTEIN"/>
    <property type="match status" value="1"/>
</dbReference>
<dbReference type="InterPro" id="IPR058649">
    <property type="entry name" value="CzcB_C"/>
</dbReference>
<feature type="transmembrane region" description="Helical" evidence="4">
    <location>
        <begin position="7"/>
        <end position="24"/>
    </location>
</feature>
<proteinExistence type="predicted"/>
<dbReference type="RefSeq" id="WP_147100226.1">
    <property type="nucleotide sequence ID" value="NZ_VOOS01000003.1"/>
</dbReference>
<keyword evidence="2 3" id="KW-0175">Coiled coil</keyword>
<sequence>MKLKKPQLIAVIASIVALMAYIFWPSASNEELFVKVEKGNFKIEVNTSGELQAKKSEDIKGPTGLRAHGIWQIKITDIISEGSYVKMGDYVAQLDKSEVANKIIAASTEVEKFTSEYDQAKLDTAIEMMKIRDDLLNFKYEIEEKKLISEQSSYEALAIQRQAEIDLEKANRNYSQNLSSYNLKKKQNMAKVHQAELSLRQKQSELTRLEELVQELKINAPKDGMVVYKRSWDGQKITSGSQISVWDPTVATLPDLSKMVTKTYVNEIDISNLKTDLKVNLTVDAFPDKTYTGKVVAVANVGEQLPNSDAKVFEVTVEINEKDTLLRPAMTTNNQILIEEIKDVIYIPQESVFVTDSVSYVVVKSTMGLERQKVELGKTNDNHVIILSGLTEGEEILMVKPEDIESISWR</sequence>
<comment type="subcellular location">
    <subcellularLocation>
        <location evidence="1">Cell envelope</location>
    </subcellularLocation>
</comment>
<evidence type="ECO:0000256" key="1">
    <source>
        <dbReference type="ARBA" id="ARBA00004196"/>
    </source>
</evidence>
<evidence type="ECO:0000256" key="4">
    <source>
        <dbReference type="SAM" id="Phobius"/>
    </source>
</evidence>
<dbReference type="Gene3D" id="2.40.420.20">
    <property type="match status" value="1"/>
</dbReference>
<dbReference type="InterPro" id="IPR058636">
    <property type="entry name" value="Beta-barrel_YknX"/>
</dbReference>
<keyword evidence="4" id="KW-1133">Transmembrane helix</keyword>
<evidence type="ECO:0000256" key="2">
    <source>
        <dbReference type="ARBA" id="ARBA00023054"/>
    </source>
</evidence>
<evidence type="ECO:0000256" key="3">
    <source>
        <dbReference type="SAM" id="Coils"/>
    </source>
</evidence>
<keyword evidence="4" id="KW-0472">Membrane</keyword>
<dbReference type="PANTHER" id="PTHR32347">
    <property type="entry name" value="EFFLUX SYSTEM COMPONENT YKNX-RELATED"/>
    <property type="match status" value="1"/>
</dbReference>
<dbReference type="Proteomes" id="UP000321721">
    <property type="component" value="Unassembled WGS sequence"/>
</dbReference>
<dbReference type="GO" id="GO:0030313">
    <property type="term" value="C:cell envelope"/>
    <property type="evidence" value="ECO:0007669"/>
    <property type="project" value="UniProtKB-SubCell"/>
</dbReference>
<evidence type="ECO:0000313" key="8">
    <source>
        <dbReference type="Proteomes" id="UP000321721"/>
    </source>
</evidence>
<name>A0A5C6RSR2_9FLAO</name>
<dbReference type="Pfam" id="PF25990">
    <property type="entry name" value="Beta-barrel_YknX"/>
    <property type="match status" value="1"/>
</dbReference>
<evidence type="ECO:0000259" key="5">
    <source>
        <dbReference type="Pfam" id="PF25975"/>
    </source>
</evidence>
<evidence type="ECO:0000313" key="7">
    <source>
        <dbReference type="EMBL" id="TXB65308.1"/>
    </source>
</evidence>
<feature type="domain" description="CzcB-like C-terminal circularly permuted SH3-like" evidence="5">
    <location>
        <begin position="346"/>
        <end position="396"/>
    </location>
</feature>
<dbReference type="AlphaFoldDB" id="A0A5C6RSR2"/>
<keyword evidence="4" id="KW-0812">Transmembrane</keyword>
<accession>A0A5C6RSR2</accession>
<dbReference type="InterPro" id="IPR050465">
    <property type="entry name" value="UPF0194_transport"/>
</dbReference>
<dbReference type="OrthoDB" id="1522431at2"/>
<reference evidence="7 8" key="1">
    <citation type="submission" date="2019-08" db="EMBL/GenBank/DDBJ databases">
        <title>Genome of Vicingus serpentipes NCIMB 15042.</title>
        <authorList>
            <person name="Bowman J.P."/>
        </authorList>
    </citation>
    <scope>NUCLEOTIDE SEQUENCE [LARGE SCALE GENOMIC DNA]</scope>
    <source>
        <strain evidence="7 8">NCIMB 15042</strain>
    </source>
</reference>
<evidence type="ECO:0000259" key="6">
    <source>
        <dbReference type="Pfam" id="PF25990"/>
    </source>
</evidence>
<keyword evidence="8" id="KW-1185">Reference proteome</keyword>